<dbReference type="SUPFAM" id="SSF56281">
    <property type="entry name" value="Metallo-hydrolase/oxidoreductase"/>
    <property type="match status" value="1"/>
</dbReference>
<evidence type="ECO:0000256" key="1">
    <source>
        <dbReference type="ARBA" id="ARBA00022723"/>
    </source>
</evidence>
<keyword evidence="4" id="KW-1185">Reference proteome</keyword>
<dbReference type="GO" id="GO:0050313">
    <property type="term" value="F:sulfur dioxygenase activity"/>
    <property type="evidence" value="ECO:0007669"/>
    <property type="project" value="InterPro"/>
</dbReference>
<dbReference type="SMART" id="SM00450">
    <property type="entry name" value="RHOD"/>
    <property type="match status" value="2"/>
</dbReference>
<dbReference type="PROSITE" id="PS00380">
    <property type="entry name" value="RHODANESE_1"/>
    <property type="match status" value="1"/>
</dbReference>
<dbReference type="GO" id="GO:0046872">
    <property type="term" value="F:metal ion binding"/>
    <property type="evidence" value="ECO:0007669"/>
    <property type="project" value="UniProtKB-KW"/>
</dbReference>
<accession>A0A212TLY6</accession>
<evidence type="ECO:0000259" key="2">
    <source>
        <dbReference type="PROSITE" id="PS50206"/>
    </source>
</evidence>
<dbReference type="Gene3D" id="3.60.15.10">
    <property type="entry name" value="Ribonuclease Z/Hydroxyacylglutathione hydrolase-like"/>
    <property type="match status" value="1"/>
</dbReference>
<dbReference type="InterPro" id="IPR051682">
    <property type="entry name" value="Mito_Persulfide_Diox"/>
</dbReference>
<dbReference type="InterPro" id="IPR001763">
    <property type="entry name" value="Rhodanese-like_dom"/>
</dbReference>
<protein>
    <submittedName>
        <fullName evidence="3">Glyoxylase, beta-lactamase superfamily II</fullName>
    </submittedName>
</protein>
<reference evidence="4" key="1">
    <citation type="submission" date="2017-06" db="EMBL/GenBank/DDBJ databases">
        <authorList>
            <person name="Varghese N."/>
            <person name="Submissions S."/>
        </authorList>
    </citation>
    <scope>NUCLEOTIDE SEQUENCE [LARGE SCALE GENOMIC DNA]</scope>
    <source>
        <strain evidence="4">DSM 11116</strain>
    </source>
</reference>
<dbReference type="CDD" id="cd07724">
    <property type="entry name" value="POD-like_MBL-fold"/>
    <property type="match status" value="1"/>
</dbReference>
<evidence type="ECO:0000313" key="4">
    <source>
        <dbReference type="Proteomes" id="UP000198131"/>
    </source>
</evidence>
<proteinExistence type="predicted"/>
<dbReference type="SMART" id="SM00849">
    <property type="entry name" value="Lactamase_B"/>
    <property type="match status" value="1"/>
</dbReference>
<dbReference type="GO" id="GO:0070813">
    <property type="term" value="P:hydrogen sulfide metabolic process"/>
    <property type="evidence" value="ECO:0007669"/>
    <property type="project" value="TreeGrafter"/>
</dbReference>
<dbReference type="InterPro" id="IPR036866">
    <property type="entry name" value="RibonucZ/Hydroxyglut_hydro"/>
</dbReference>
<dbReference type="AlphaFoldDB" id="A0A212TLY6"/>
<dbReference type="Pfam" id="PF00753">
    <property type="entry name" value="Lactamase_B"/>
    <property type="match status" value="1"/>
</dbReference>
<dbReference type="CDD" id="cd00158">
    <property type="entry name" value="RHOD"/>
    <property type="match status" value="1"/>
</dbReference>
<dbReference type="Gene3D" id="3.40.250.10">
    <property type="entry name" value="Rhodanese-like domain"/>
    <property type="match status" value="2"/>
</dbReference>
<feature type="domain" description="Rhodanese" evidence="2">
    <location>
        <begin position="390"/>
        <end position="454"/>
    </location>
</feature>
<dbReference type="EMBL" id="FYEW01000001">
    <property type="protein sequence ID" value="SNC66985.1"/>
    <property type="molecule type" value="Genomic_DNA"/>
</dbReference>
<dbReference type="InterPro" id="IPR001307">
    <property type="entry name" value="Thiosulphate_STrfase_CS"/>
</dbReference>
<keyword evidence="1" id="KW-0479">Metal-binding</keyword>
<dbReference type="PROSITE" id="PS50206">
    <property type="entry name" value="RHODANESE_3"/>
    <property type="match status" value="2"/>
</dbReference>
<dbReference type="InterPro" id="IPR036873">
    <property type="entry name" value="Rhodanese-like_dom_sf"/>
</dbReference>
<dbReference type="FunFam" id="3.60.15.10:FF:000030">
    <property type="entry name" value="Metallo-beta-lactamase family protein"/>
    <property type="match status" value="1"/>
</dbReference>
<dbReference type="GO" id="GO:0004792">
    <property type="term" value="F:thiosulfate-cyanide sulfurtransferase activity"/>
    <property type="evidence" value="ECO:0007669"/>
    <property type="project" value="InterPro"/>
</dbReference>
<organism evidence="3 4">
    <name type="scientific">Hymenobacter gelipurpurascens</name>
    <dbReference type="NCBI Taxonomy" id="89968"/>
    <lineage>
        <taxon>Bacteria</taxon>
        <taxon>Pseudomonadati</taxon>
        <taxon>Bacteroidota</taxon>
        <taxon>Cytophagia</taxon>
        <taxon>Cytophagales</taxon>
        <taxon>Hymenobacteraceae</taxon>
        <taxon>Hymenobacter</taxon>
    </lineage>
</organism>
<dbReference type="Pfam" id="PF00581">
    <property type="entry name" value="Rhodanese"/>
    <property type="match status" value="2"/>
</dbReference>
<dbReference type="InterPro" id="IPR044528">
    <property type="entry name" value="POD-like_MBL-fold"/>
</dbReference>
<dbReference type="InterPro" id="IPR001279">
    <property type="entry name" value="Metallo-B-lactamas"/>
</dbReference>
<evidence type="ECO:0000313" key="3">
    <source>
        <dbReference type="EMBL" id="SNC66985.1"/>
    </source>
</evidence>
<gene>
    <name evidence="3" type="ORF">SAMN06265337_1796</name>
</gene>
<dbReference type="PANTHER" id="PTHR43084:SF1">
    <property type="entry name" value="PERSULFIDE DIOXYGENASE ETHE1, MITOCHONDRIAL"/>
    <property type="match status" value="1"/>
</dbReference>
<feature type="domain" description="Rhodanese" evidence="2">
    <location>
        <begin position="293"/>
        <end position="332"/>
    </location>
</feature>
<sequence>MRPATTRFWWRIHHILHPMSPLPSSTTSVQIQQLYDKGLAHASYAIRSGRQVVIIDPARDPQPYYDFADEHDAKIVAVIETHPHADFVSSHLEIAQETGATIYVSKLVHASYPHHTFDDGQRISIGTVELHAINTPGHSPDSISILLMDELGQARAIFTGDTLFVGDVGRPDLRESDNVGGHSREELAAQLYRSTRQKLMTLPATTRVYPAHGPGSLCGKTTSLDLDSTIGKELKTNYALQPMSEDEFVRILLEDQPFMPKYFGHDVLLNKHGALPFEDSIRAVPRLFNADELAPDVLVIDTRPAAEFRLGHLPGAINLMDGGKFETWLGSIIGPQEPFYLVADSQIALDTVIRKTAKIGYEGNVRGALLTPQHLPATSPETNVDQVRERPEDFTIVDIRNRTETKQPIFENALLIPLPELRERAHEVPTSKPVLVHCAGGYRSAAGASILQAALPGSTIYDLGEAISTFQPQAVH</sequence>
<dbReference type="PANTHER" id="PTHR43084">
    <property type="entry name" value="PERSULFIDE DIOXYGENASE ETHE1"/>
    <property type="match status" value="1"/>
</dbReference>
<name>A0A212TLY6_9BACT</name>
<dbReference type="SUPFAM" id="SSF52821">
    <property type="entry name" value="Rhodanese/Cell cycle control phosphatase"/>
    <property type="match status" value="2"/>
</dbReference>
<dbReference type="Proteomes" id="UP000198131">
    <property type="component" value="Unassembled WGS sequence"/>
</dbReference>
<dbReference type="GO" id="GO:0006749">
    <property type="term" value="P:glutathione metabolic process"/>
    <property type="evidence" value="ECO:0007669"/>
    <property type="project" value="InterPro"/>
</dbReference>